<dbReference type="HOGENOM" id="CLU_031864_5_3_2"/>
<evidence type="ECO:0000256" key="2">
    <source>
        <dbReference type="ARBA" id="ARBA00022827"/>
    </source>
</evidence>
<dbReference type="eggNOG" id="arCOG01296">
    <property type="taxonomic scope" value="Archaea"/>
</dbReference>
<dbReference type="InterPro" id="IPR023753">
    <property type="entry name" value="FAD/NAD-binding_dom"/>
</dbReference>
<keyword evidence="3" id="KW-0560">Oxidoreductase</keyword>
<dbReference type="STRING" id="490899.DKAM_1262"/>
<protein>
    <submittedName>
        <fullName evidence="7">Thioredoxin reductase</fullName>
    </submittedName>
</protein>
<dbReference type="Proteomes" id="UP000006903">
    <property type="component" value="Chromosome"/>
</dbReference>
<dbReference type="InterPro" id="IPR008255">
    <property type="entry name" value="Pyr_nucl-diS_OxRdtase_2_AS"/>
</dbReference>
<keyword evidence="4" id="KW-1015">Disulfide bond</keyword>
<evidence type="ECO:0000256" key="4">
    <source>
        <dbReference type="ARBA" id="ARBA00023157"/>
    </source>
</evidence>
<evidence type="ECO:0000256" key="5">
    <source>
        <dbReference type="ARBA" id="ARBA00023284"/>
    </source>
</evidence>
<dbReference type="InterPro" id="IPR050097">
    <property type="entry name" value="Ferredoxin-NADP_redctase_2"/>
</dbReference>
<dbReference type="AlphaFoldDB" id="B8D657"/>
<dbReference type="EMBL" id="CP001140">
    <property type="protein sequence ID" value="ACL11588.1"/>
    <property type="molecule type" value="Genomic_DNA"/>
</dbReference>
<sequence length="338" mass="36567">MVVFMSSRFRITGLTTTIYKSGEKYDVIVIGGGPAGLTAALYSARYGFKTIIVTKLVGGAVSEAPLVDDYPGIPDIPGNDLVDRFVKHVKKYNVPIVIDEVINLVKKPEEKTWCVELRSGGSICGYAIIIAVGSEKRKLNVPGEKELTGKGVSYCATCDGPLFKDKIVAVVGGGNAAFTSALYLAKIASHVYLIHRRSEFRAFNVYVETARSNPKITILTNTIIKEIIGKNHLEAVRILNTESNKEEILKIDGLFIEIGLEPPVEFFRRIGLETDETGRARVNIDRSTNLPGIFVAGDAAGGPYKYRFEQIITAAADGAIAADAACKYICALKGPSST</sequence>
<dbReference type="GO" id="GO:0016668">
    <property type="term" value="F:oxidoreductase activity, acting on a sulfur group of donors, NAD(P) as acceptor"/>
    <property type="evidence" value="ECO:0007669"/>
    <property type="project" value="UniProtKB-ARBA"/>
</dbReference>
<organism evidence="7 8">
    <name type="scientific">Desulfurococcus amylolyticus (strain DSM 18924 / JCM 16383 / VKM B-2413 / 1221n)</name>
    <name type="common">Desulfurococcus kamchatkensis</name>
    <dbReference type="NCBI Taxonomy" id="490899"/>
    <lineage>
        <taxon>Archaea</taxon>
        <taxon>Thermoproteota</taxon>
        <taxon>Thermoprotei</taxon>
        <taxon>Desulfurococcales</taxon>
        <taxon>Desulfurococcaceae</taxon>
        <taxon>Desulfurococcus</taxon>
    </lineage>
</organism>
<dbReference type="Gene3D" id="3.50.50.60">
    <property type="entry name" value="FAD/NAD(P)-binding domain"/>
    <property type="match status" value="2"/>
</dbReference>
<gene>
    <name evidence="7" type="ordered locus">DKAM_1262</name>
</gene>
<feature type="domain" description="FAD/NAD(P)-binding" evidence="6">
    <location>
        <begin position="25"/>
        <end position="318"/>
    </location>
</feature>
<keyword evidence="2" id="KW-0274">FAD</keyword>
<reference evidence="7 8" key="1">
    <citation type="journal article" date="2009" name="J. Bacteriol.">
        <title>Complete genome sequence of the anaerobic, protein-degrading hyperthermophilic crenarchaeon Desulfurococcus kamchatkensis.</title>
        <authorList>
            <person name="Ravin N.V."/>
            <person name="Mardanov A.V."/>
            <person name="Beletsky A.V."/>
            <person name="Kublanov I.V."/>
            <person name="Kolganova T.V."/>
            <person name="Lebedinsky A.V."/>
            <person name="Chernyh N.A."/>
            <person name="Bonch-Osmolovskaya E.A."/>
            <person name="Skryabin K.G."/>
        </authorList>
    </citation>
    <scope>NUCLEOTIDE SEQUENCE [LARGE SCALE GENOMIC DNA]</scope>
    <source>
        <strain evidence="8">DSM 18924 / JCM 16383 / VKM B-2413 / 1221n</strain>
    </source>
</reference>
<accession>B8D657</accession>
<dbReference type="PROSITE" id="PS00573">
    <property type="entry name" value="PYRIDINE_REDOX_2"/>
    <property type="match status" value="1"/>
</dbReference>
<dbReference type="KEGG" id="dka:DKAM_1262"/>
<dbReference type="PRINTS" id="PR00368">
    <property type="entry name" value="FADPNR"/>
</dbReference>
<evidence type="ECO:0000256" key="1">
    <source>
        <dbReference type="ARBA" id="ARBA00022630"/>
    </source>
</evidence>
<dbReference type="PANTHER" id="PTHR48105">
    <property type="entry name" value="THIOREDOXIN REDUCTASE 1-RELATED-RELATED"/>
    <property type="match status" value="1"/>
</dbReference>
<keyword evidence="1" id="KW-0285">Flavoprotein</keyword>
<dbReference type="SUPFAM" id="SSF51905">
    <property type="entry name" value="FAD/NAD(P)-binding domain"/>
    <property type="match status" value="1"/>
</dbReference>
<evidence type="ECO:0000313" key="8">
    <source>
        <dbReference type="Proteomes" id="UP000006903"/>
    </source>
</evidence>
<dbReference type="Pfam" id="PF07992">
    <property type="entry name" value="Pyr_redox_2"/>
    <property type="match status" value="1"/>
</dbReference>
<evidence type="ECO:0000256" key="3">
    <source>
        <dbReference type="ARBA" id="ARBA00023002"/>
    </source>
</evidence>
<proteinExistence type="predicted"/>
<dbReference type="InterPro" id="IPR036188">
    <property type="entry name" value="FAD/NAD-bd_sf"/>
</dbReference>
<dbReference type="PRINTS" id="PR00469">
    <property type="entry name" value="PNDRDTASEII"/>
</dbReference>
<name>B8D657_DESA1</name>
<evidence type="ECO:0000313" key="7">
    <source>
        <dbReference type="EMBL" id="ACL11588.1"/>
    </source>
</evidence>
<evidence type="ECO:0000259" key="6">
    <source>
        <dbReference type="Pfam" id="PF07992"/>
    </source>
</evidence>
<keyword evidence="5" id="KW-0676">Redox-active center</keyword>